<dbReference type="RefSeq" id="WP_184263983.1">
    <property type="nucleotide sequence ID" value="NZ_JACIIX010000009.1"/>
</dbReference>
<comment type="cofactor">
    <cofactor evidence="1">
        <name>FMN</name>
        <dbReference type="ChEBI" id="CHEBI:58210"/>
    </cofactor>
</comment>
<dbReference type="PROSITE" id="PS50902">
    <property type="entry name" value="FLAVODOXIN_LIKE"/>
    <property type="match status" value="1"/>
</dbReference>
<keyword evidence="4" id="KW-0249">Electron transport</keyword>
<feature type="domain" description="Flavodoxin-like" evidence="5">
    <location>
        <begin position="4"/>
        <end position="147"/>
    </location>
</feature>
<dbReference type="SUPFAM" id="SSF52218">
    <property type="entry name" value="Flavoproteins"/>
    <property type="match status" value="1"/>
</dbReference>
<dbReference type="GO" id="GO:0050660">
    <property type="term" value="F:flavin adenine dinucleotide binding"/>
    <property type="evidence" value="ECO:0007669"/>
    <property type="project" value="TreeGrafter"/>
</dbReference>
<gene>
    <name evidence="6" type="ORF">FHS48_002604</name>
</gene>
<sequence length="151" mass="15976">MSNILILVGTESGNAQMVGDTLMDEFTALGHAAEVSSDAQTAADLGLDGRDVVLIITSTHGLGELPDNIIPIHDDLDASRPDLSGLRYGVIALGDQTYSDTFCKAGKIMDGLFAACGAQRVGERLEIDACTQPLPDEEAVTWSKEWLAQLG</sequence>
<dbReference type="InterPro" id="IPR008254">
    <property type="entry name" value="Flavodoxin/NO_synth"/>
</dbReference>
<comment type="caution">
    <text evidence="6">The sequence shown here is derived from an EMBL/GenBank/DDBJ whole genome shotgun (WGS) entry which is preliminary data.</text>
</comment>
<dbReference type="PANTHER" id="PTHR19384:SF128">
    <property type="entry name" value="NADPH OXIDOREDUCTASE A"/>
    <property type="match status" value="1"/>
</dbReference>
<evidence type="ECO:0000259" key="5">
    <source>
        <dbReference type="PROSITE" id="PS50902"/>
    </source>
</evidence>
<evidence type="ECO:0000313" key="6">
    <source>
        <dbReference type="EMBL" id="MBB6211169.1"/>
    </source>
</evidence>
<dbReference type="InterPro" id="IPR001094">
    <property type="entry name" value="Flavdoxin-like"/>
</dbReference>
<dbReference type="PANTHER" id="PTHR19384">
    <property type="entry name" value="NITRIC OXIDE SYNTHASE-RELATED"/>
    <property type="match status" value="1"/>
</dbReference>
<keyword evidence="2" id="KW-0285">Flavoprotein</keyword>
<dbReference type="GO" id="GO:0005829">
    <property type="term" value="C:cytosol"/>
    <property type="evidence" value="ECO:0007669"/>
    <property type="project" value="TreeGrafter"/>
</dbReference>
<keyword evidence="7" id="KW-1185">Reference proteome</keyword>
<name>A0A7W9ZJ19_NOVIT</name>
<reference evidence="6 7" key="1">
    <citation type="submission" date="2020-08" db="EMBL/GenBank/DDBJ databases">
        <title>Genomic Encyclopedia of Type Strains, Phase IV (KMG-IV): sequencing the most valuable type-strain genomes for metagenomic binning, comparative biology and taxonomic classification.</title>
        <authorList>
            <person name="Goeker M."/>
        </authorList>
    </citation>
    <scope>NUCLEOTIDE SEQUENCE [LARGE SCALE GENOMIC DNA]</scope>
    <source>
        <strain evidence="6 7">DSM 11590</strain>
    </source>
</reference>
<keyword evidence="4" id="KW-0813">Transport</keyword>
<evidence type="ECO:0000256" key="4">
    <source>
        <dbReference type="ARBA" id="ARBA00022982"/>
    </source>
</evidence>
<dbReference type="Gene3D" id="3.40.50.360">
    <property type="match status" value="1"/>
</dbReference>
<protein>
    <submittedName>
        <fullName evidence="6">MioC protein</fullName>
    </submittedName>
</protein>
<proteinExistence type="predicted"/>
<dbReference type="GO" id="GO:0010181">
    <property type="term" value="F:FMN binding"/>
    <property type="evidence" value="ECO:0007669"/>
    <property type="project" value="InterPro"/>
</dbReference>
<organism evidence="6 7">
    <name type="scientific">Novispirillum itersonii</name>
    <name type="common">Aquaspirillum itersonii</name>
    <dbReference type="NCBI Taxonomy" id="189"/>
    <lineage>
        <taxon>Bacteria</taxon>
        <taxon>Pseudomonadati</taxon>
        <taxon>Pseudomonadota</taxon>
        <taxon>Alphaproteobacteria</taxon>
        <taxon>Rhodospirillales</taxon>
        <taxon>Novispirillaceae</taxon>
        <taxon>Novispirillum</taxon>
    </lineage>
</organism>
<dbReference type="Pfam" id="PF00258">
    <property type="entry name" value="Flavodoxin_1"/>
    <property type="match status" value="1"/>
</dbReference>
<dbReference type="AlphaFoldDB" id="A0A7W9ZJ19"/>
<evidence type="ECO:0000313" key="7">
    <source>
        <dbReference type="Proteomes" id="UP000544872"/>
    </source>
</evidence>
<evidence type="ECO:0000256" key="3">
    <source>
        <dbReference type="ARBA" id="ARBA00022643"/>
    </source>
</evidence>
<evidence type="ECO:0000256" key="1">
    <source>
        <dbReference type="ARBA" id="ARBA00001917"/>
    </source>
</evidence>
<evidence type="ECO:0000256" key="2">
    <source>
        <dbReference type="ARBA" id="ARBA00022630"/>
    </source>
</evidence>
<accession>A0A7W9ZJ19</accession>
<keyword evidence="3" id="KW-0288">FMN</keyword>
<dbReference type="Proteomes" id="UP000544872">
    <property type="component" value="Unassembled WGS sequence"/>
</dbReference>
<dbReference type="InterPro" id="IPR029039">
    <property type="entry name" value="Flavoprotein-like_sf"/>
</dbReference>
<dbReference type="GO" id="GO:0016491">
    <property type="term" value="F:oxidoreductase activity"/>
    <property type="evidence" value="ECO:0007669"/>
    <property type="project" value="TreeGrafter"/>
</dbReference>
<dbReference type="EMBL" id="JACIIX010000009">
    <property type="protein sequence ID" value="MBB6211169.1"/>
    <property type="molecule type" value="Genomic_DNA"/>
</dbReference>
<dbReference type="PRINTS" id="PR00369">
    <property type="entry name" value="FLAVODOXIN"/>
</dbReference>